<comment type="caution">
    <text evidence="1">The sequence shown here is derived from an EMBL/GenBank/DDBJ whole genome shotgun (WGS) entry which is preliminary data.</text>
</comment>
<dbReference type="Pfam" id="PF03692">
    <property type="entry name" value="CxxCxxCC"/>
    <property type="match status" value="1"/>
</dbReference>
<dbReference type="PANTHER" id="PTHR35866:SF1">
    <property type="entry name" value="YKGJ FAMILY CYSTEINE CLUSTER PROTEIN"/>
    <property type="match status" value="1"/>
</dbReference>
<reference evidence="1" key="1">
    <citation type="journal article" date="2015" name="Nature">
        <title>Complex archaea that bridge the gap between prokaryotes and eukaryotes.</title>
        <authorList>
            <person name="Spang A."/>
            <person name="Saw J.H."/>
            <person name="Jorgensen S.L."/>
            <person name="Zaremba-Niedzwiedzka K."/>
            <person name="Martijn J."/>
            <person name="Lind A.E."/>
            <person name="van Eijk R."/>
            <person name="Schleper C."/>
            <person name="Guy L."/>
            <person name="Ettema T.J."/>
        </authorList>
    </citation>
    <scope>NUCLEOTIDE SEQUENCE</scope>
</reference>
<dbReference type="InterPro" id="IPR005358">
    <property type="entry name" value="Puta_zinc/iron-chelating_dom"/>
</dbReference>
<dbReference type="PANTHER" id="PTHR35866">
    <property type="entry name" value="PUTATIVE-RELATED"/>
    <property type="match status" value="1"/>
</dbReference>
<dbReference type="AlphaFoldDB" id="A0A0F9FZ41"/>
<sequence>MTVFECARCGTCCMQHVGKMAGHIHGLMILPEERKLFPEEIIAPMFRYTMGFKPDPGRVFMYQIDTMPCPHYTREEKACSIYSKRPVTCRTFP</sequence>
<organism evidence="1">
    <name type="scientific">marine sediment metagenome</name>
    <dbReference type="NCBI Taxonomy" id="412755"/>
    <lineage>
        <taxon>unclassified sequences</taxon>
        <taxon>metagenomes</taxon>
        <taxon>ecological metagenomes</taxon>
    </lineage>
</organism>
<accession>A0A0F9FZ41</accession>
<evidence type="ECO:0008006" key="2">
    <source>
        <dbReference type="Google" id="ProtNLM"/>
    </source>
</evidence>
<gene>
    <name evidence="1" type="ORF">LCGC14_2183220</name>
</gene>
<proteinExistence type="predicted"/>
<dbReference type="EMBL" id="LAZR01028429">
    <property type="protein sequence ID" value="KKL62640.1"/>
    <property type="molecule type" value="Genomic_DNA"/>
</dbReference>
<name>A0A0F9FZ41_9ZZZZ</name>
<evidence type="ECO:0000313" key="1">
    <source>
        <dbReference type="EMBL" id="KKL62640.1"/>
    </source>
</evidence>
<protein>
    <recommendedName>
        <fullName evidence="2">YkgJ family cysteine cluster protein</fullName>
    </recommendedName>
</protein>
<feature type="non-terminal residue" evidence="1">
    <location>
        <position position="93"/>
    </location>
</feature>